<gene>
    <name evidence="1" type="ORF">ICL16_03415</name>
</gene>
<dbReference type="Proteomes" id="UP000629098">
    <property type="component" value="Unassembled WGS sequence"/>
</dbReference>
<reference evidence="1" key="1">
    <citation type="submission" date="2020-09" db="EMBL/GenBank/DDBJ databases">
        <title>Iningainema tapete sp. nov. (Scytonemataceae, Cyanobacteria) from greenhouses in central Florida (USA) produces two types of nodularin with biosynthetic potential for microcystin-LR and anabaenopeptins.</title>
        <authorList>
            <person name="Berthold D.E."/>
            <person name="Lefler F.W."/>
            <person name="Huang I.-S."/>
            <person name="Abdulla H."/>
            <person name="Zimba P.V."/>
            <person name="Laughinghouse H.D. IV."/>
        </authorList>
    </citation>
    <scope>NUCLEOTIDE SEQUENCE</scope>
    <source>
        <strain evidence="1">BLCCT55</strain>
    </source>
</reference>
<sequence>MLTPENKNYPIPDPSWDYAEIWHRLQESRIQLECLLIYMADLQAADDSSDETVKTRITDITNRLSAARRLMG</sequence>
<evidence type="ECO:0000313" key="1">
    <source>
        <dbReference type="EMBL" id="MBD2771197.1"/>
    </source>
</evidence>
<dbReference type="EMBL" id="JACXAE010000013">
    <property type="protein sequence ID" value="MBD2771197.1"/>
    <property type="molecule type" value="Genomic_DNA"/>
</dbReference>
<evidence type="ECO:0000313" key="2">
    <source>
        <dbReference type="Proteomes" id="UP000629098"/>
    </source>
</evidence>
<proteinExistence type="predicted"/>
<comment type="caution">
    <text evidence="1">The sequence shown here is derived from an EMBL/GenBank/DDBJ whole genome shotgun (WGS) entry which is preliminary data.</text>
</comment>
<dbReference type="RefSeq" id="WP_190825486.1">
    <property type="nucleotide sequence ID" value="NZ_CAWPPI010000013.1"/>
</dbReference>
<keyword evidence="2" id="KW-1185">Reference proteome</keyword>
<organism evidence="1 2">
    <name type="scientific">Iningainema tapete BLCC-T55</name>
    <dbReference type="NCBI Taxonomy" id="2748662"/>
    <lineage>
        <taxon>Bacteria</taxon>
        <taxon>Bacillati</taxon>
        <taxon>Cyanobacteriota</taxon>
        <taxon>Cyanophyceae</taxon>
        <taxon>Nostocales</taxon>
        <taxon>Scytonemataceae</taxon>
        <taxon>Iningainema tapete</taxon>
    </lineage>
</organism>
<accession>A0A8J7BW63</accession>
<dbReference type="AlphaFoldDB" id="A0A8J7BW63"/>
<protein>
    <submittedName>
        <fullName evidence="1">Uncharacterized protein</fullName>
    </submittedName>
</protein>
<name>A0A8J7BW63_9CYAN</name>